<dbReference type="InterPro" id="IPR027417">
    <property type="entry name" value="P-loop_NTPase"/>
</dbReference>
<dbReference type="GeneID" id="64659189"/>
<evidence type="ECO:0000259" key="2">
    <source>
        <dbReference type="Pfam" id="PF06985"/>
    </source>
</evidence>
<dbReference type="Proteomes" id="UP001195769">
    <property type="component" value="Unassembled WGS sequence"/>
</dbReference>
<dbReference type="InterPro" id="IPR011990">
    <property type="entry name" value="TPR-like_helical_dom_sf"/>
</dbReference>
<feature type="domain" description="Heterokaryon incompatibility" evidence="2">
    <location>
        <begin position="501"/>
        <end position="598"/>
    </location>
</feature>
<gene>
    <name evidence="3" type="ORF">F5891DRAFT_1140549</name>
</gene>
<evidence type="ECO:0000313" key="3">
    <source>
        <dbReference type="EMBL" id="KAG1904146.1"/>
    </source>
</evidence>
<dbReference type="EMBL" id="JABBWK010000010">
    <property type="protein sequence ID" value="KAG1904146.1"/>
    <property type="molecule type" value="Genomic_DNA"/>
</dbReference>
<comment type="caution">
    <text evidence="3">The sequence shown here is derived from an EMBL/GenBank/DDBJ whole genome shotgun (WGS) entry which is preliminary data.</text>
</comment>
<dbReference type="InterPro" id="IPR006073">
    <property type="entry name" value="GTP-bd"/>
</dbReference>
<dbReference type="PANTHER" id="PTHR10622:SF12">
    <property type="entry name" value="HET DOMAIN-CONTAINING PROTEIN"/>
    <property type="match status" value="1"/>
</dbReference>
<dbReference type="InterPro" id="IPR010730">
    <property type="entry name" value="HET"/>
</dbReference>
<keyword evidence="4" id="KW-1185">Reference proteome</keyword>
<dbReference type="GO" id="GO:0005525">
    <property type="term" value="F:GTP binding"/>
    <property type="evidence" value="ECO:0007669"/>
    <property type="project" value="InterPro"/>
</dbReference>
<dbReference type="Gene3D" id="1.25.40.10">
    <property type="entry name" value="Tetratricopeptide repeat domain"/>
    <property type="match status" value="1"/>
</dbReference>
<dbReference type="SUPFAM" id="SSF48452">
    <property type="entry name" value="TPR-like"/>
    <property type="match status" value="1"/>
</dbReference>
<dbReference type="RefSeq" id="XP_041229721.1">
    <property type="nucleotide sequence ID" value="XM_041364891.1"/>
</dbReference>
<dbReference type="Gene3D" id="3.40.50.300">
    <property type="entry name" value="P-loop containing nucleotide triphosphate hydrolases"/>
    <property type="match status" value="1"/>
</dbReference>
<dbReference type="Pfam" id="PF01926">
    <property type="entry name" value="MMR_HSR1"/>
    <property type="match status" value="1"/>
</dbReference>
<evidence type="ECO:0008006" key="5">
    <source>
        <dbReference type="Google" id="ProtNLM"/>
    </source>
</evidence>
<dbReference type="PANTHER" id="PTHR10622">
    <property type="entry name" value="HET DOMAIN-CONTAINING PROTEIN"/>
    <property type="match status" value="1"/>
</dbReference>
<name>A0AAD4EDH4_9AGAM</name>
<dbReference type="CDD" id="cd00882">
    <property type="entry name" value="Ras_like_GTPase"/>
    <property type="match status" value="1"/>
</dbReference>
<organism evidence="3 4">
    <name type="scientific">Suillus fuscotomentosus</name>
    <dbReference type="NCBI Taxonomy" id="1912939"/>
    <lineage>
        <taxon>Eukaryota</taxon>
        <taxon>Fungi</taxon>
        <taxon>Dikarya</taxon>
        <taxon>Basidiomycota</taxon>
        <taxon>Agaricomycotina</taxon>
        <taxon>Agaricomycetes</taxon>
        <taxon>Agaricomycetidae</taxon>
        <taxon>Boletales</taxon>
        <taxon>Suillineae</taxon>
        <taxon>Suillaceae</taxon>
        <taxon>Suillus</taxon>
    </lineage>
</organism>
<reference evidence="3" key="1">
    <citation type="journal article" date="2020" name="New Phytol.">
        <title>Comparative genomics reveals dynamic genome evolution in host specialist ectomycorrhizal fungi.</title>
        <authorList>
            <person name="Lofgren L.A."/>
            <person name="Nguyen N.H."/>
            <person name="Vilgalys R."/>
            <person name="Ruytinx J."/>
            <person name="Liao H.L."/>
            <person name="Branco S."/>
            <person name="Kuo A."/>
            <person name="LaButti K."/>
            <person name="Lipzen A."/>
            <person name="Andreopoulos W."/>
            <person name="Pangilinan J."/>
            <person name="Riley R."/>
            <person name="Hundley H."/>
            <person name="Na H."/>
            <person name="Barry K."/>
            <person name="Grigoriev I.V."/>
            <person name="Stajich J.E."/>
            <person name="Kennedy P.G."/>
        </authorList>
    </citation>
    <scope>NUCLEOTIDE SEQUENCE</scope>
    <source>
        <strain evidence="3">FC203</strain>
    </source>
</reference>
<accession>A0AAD4EDH4</accession>
<dbReference type="Pfam" id="PF06985">
    <property type="entry name" value="HET"/>
    <property type="match status" value="1"/>
</dbReference>
<feature type="domain" description="G" evidence="1">
    <location>
        <begin position="30"/>
        <end position="93"/>
    </location>
</feature>
<proteinExistence type="predicted"/>
<dbReference type="AlphaFoldDB" id="A0AAD4EDH4"/>
<protein>
    <recommendedName>
        <fullName evidence="5">Heterokaryon incompatibility domain-containing protein</fullName>
    </recommendedName>
</protein>
<evidence type="ECO:0000313" key="4">
    <source>
        <dbReference type="Proteomes" id="UP001195769"/>
    </source>
</evidence>
<evidence type="ECO:0000259" key="1">
    <source>
        <dbReference type="Pfam" id="PF01926"/>
    </source>
</evidence>
<sequence length="940" mass="106966">MPRKVWEGKQQIEEVGDVPLDEERPDDIIILVIGVTGVGKSTFVNTAIGKVVTPVGHGLESCTSRIQHAFCACPSDPSRRVVLVDTPGFDNTFGHDSEILRRIAVWLASSYGENMKLAGIIYLHDICDPRLHMSLDTFQRLHGEYAENYATLATTKWGEVATEAEERREQLLKSLFRQETVAHESEIPRFRGSHVSAWDIITPILVNKAVVDDCFIQEELVLGRTINAGTTLPEELINLVESHKRTIVGLKGKVKDDEQRQRLKKTEEGLRILLKQIQELRNPPTAHGFLTSIFKTLQRMTLERETNTSLTPEAERGVRKAQGDIALKWRDFDTAINRYTVAIKLDQSDHTIYSNRSLALASKQQWKEALSDAEQAIRLAPFIPLGYYRKHEALHGAGRYCEAICAFNKFLDLSETACSGAHSQYIRPETVKMTIGEIANKLLRNTPPRLFDTESGVICSQPARLEVFEHSGYYTEIVSMITTYDKLEREAQSKVQDYFAYGMLSHRWGSGEVRLQDIRQGESIYTSRYSGLSKLQNFYRITKSQQLRWAWCDTCCIDLTNSVELQEAINSMFRWYRGSALTIIYLSDISNSTLDALMRSLWLTRGWTLQELLAPRVILFYRRDWTLFAPEESLKNSEVGPNHKNSDHICRILDEATGVDVVNLRDFKPGPTCSRLKLHWASRRSTTKVEDIAYSLFGIFDVQLPILYGEQEDKALGRLIQEIICRTGDVSVLDWVGQPGCMNSCLPENISCFQVAKWKPEPLALEDSMSTLRQSLSSVTMTAIAALHHRLQDLPAPLLMHGKLTIPSIIYRVEDVTERQSHNHLHQYSLNVAGLKELHIKTTEKLRIESEMNPSRYDYSIAHIWRDDLLQCLTEEPDDETTRTLEFIGRLGQPFVAFLLVREGRSTFRKVASTERIIAQVDDMSRVHATSFDVKSVEIV</sequence>
<dbReference type="SUPFAM" id="SSF52540">
    <property type="entry name" value="P-loop containing nucleoside triphosphate hydrolases"/>
    <property type="match status" value="1"/>
</dbReference>